<protein>
    <recommendedName>
        <fullName evidence="3">ubiquitinyl hydrolase 1</fullName>
        <ecNumber evidence="3">3.4.19.12</ecNumber>
    </recommendedName>
</protein>
<dbReference type="Pfam" id="PF00443">
    <property type="entry name" value="UCH"/>
    <property type="match status" value="1"/>
</dbReference>
<evidence type="ECO:0000256" key="4">
    <source>
        <dbReference type="ARBA" id="ARBA00022670"/>
    </source>
</evidence>
<organism evidence="10 11">
    <name type="scientific">Dreissena polymorpha</name>
    <name type="common">Zebra mussel</name>
    <name type="synonym">Mytilus polymorpha</name>
    <dbReference type="NCBI Taxonomy" id="45954"/>
    <lineage>
        <taxon>Eukaryota</taxon>
        <taxon>Metazoa</taxon>
        <taxon>Spiralia</taxon>
        <taxon>Lophotrochozoa</taxon>
        <taxon>Mollusca</taxon>
        <taxon>Bivalvia</taxon>
        <taxon>Autobranchia</taxon>
        <taxon>Heteroconchia</taxon>
        <taxon>Euheterodonta</taxon>
        <taxon>Imparidentia</taxon>
        <taxon>Neoheterodontei</taxon>
        <taxon>Myida</taxon>
        <taxon>Dreissenoidea</taxon>
        <taxon>Dreissenidae</taxon>
        <taxon>Dreissena</taxon>
    </lineage>
</organism>
<dbReference type="Proteomes" id="UP000828390">
    <property type="component" value="Unassembled WGS sequence"/>
</dbReference>
<dbReference type="GO" id="GO:0005829">
    <property type="term" value="C:cytosol"/>
    <property type="evidence" value="ECO:0007669"/>
    <property type="project" value="TreeGrafter"/>
</dbReference>
<dbReference type="AlphaFoldDB" id="A0A9D4NEK2"/>
<dbReference type="EMBL" id="JAIWYP010000001">
    <property type="protein sequence ID" value="KAH3893226.1"/>
    <property type="molecule type" value="Genomic_DNA"/>
</dbReference>
<dbReference type="PANTHER" id="PTHR24006:SF687">
    <property type="entry name" value="UBIQUITIN CARBOXYL-TERMINAL HYDROLASE 10"/>
    <property type="match status" value="1"/>
</dbReference>
<evidence type="ECO:0000256" key="6">
    <source>
        <dbReference type="ARBA" id="ARBA00022801"/>
    </source>
</evidence>
<dbReference type="SUPFAM" id="SSF54001">
    <property type="entry name" value="Cysteine proteinases"/>
    <property type="match status" value="1"/>
</dbReference>
<proteinExistence type="inferred from homology"/>
<evidence type="ECO:0000256" key="1">
    <source>
        <dbReference type="ARBA" id="ARBA00000707"/>
    </source>
</evidence>
<dbReference type="Gene3D" id="3.90.70.10">
    <property type="entry name" value="Cysteine proteinases"/>
    <property type="match status" value="1"/>
</dbReference>
<accession>A0A9D4NEK2</accession>
<dbReference type="InterPro" id="IPR001394">
    <property type="entry name" value="Peptidase_C19_UCH"/>
</dbReference>
<dbReference type="InterPro" id="IPR018200">
    <property type="entry name" value="USP_CS"/>
</dbReference>
<evidence type="ECO:0000313" key="10">
    <source>
        <dbReference type="EMBL" id="KAH3893226.1"/>
    </source>
</evidence>
<dbReference type="GO" id="GO:0005634">
    <property type="term" value="C:nucleus"/>
    <property type="evidence" value="ECO:0007669"/>
    <property type="project" value="TreeGrafter"/>
</dbReference>
<feature type="region of interest" description="Disordered" evidence="8">
    <location>
        <begin position="193"/>
        <end position="238"/>
    </location>
</feature>
<gene>
    <name evidence="10" type="ORF">DPMN_017370</name>
</gene>
<dbReference type="OrthoDB" id="292964at2759"/>
<dbReference type="InterPro" id="IPR050164">
    <property type="entry name" value="Peptidase_C19"/>
</dbReference>
<dbReference type="CDD" id="cd02257">
    <property type="entry name" value="Peptidase_C19"/>
    <property type="match status" value="1"/>
</dbReference>
<reference evidence="10" key="1">
    <citation type="journal article" date="2019" name="bioRxiv">
        <title>The Genome of the Zebra Mussel, Dreissena polymorpha: A Resource for Invasive Species Research.</title>
        <authorList>
            <person name="McCartney M.A."/>
            <person name="Auch B."/>
            <person name="Kono T."/>
            <person name="Mallez S."/>
            <person name="Zhang Y."/>
            <person name="Obille A."/>
            <person name="Becker A."/>
            <person name="Abrahante J.E."/>
            <person name="Garbe J."/>
            <person name="Badalamenti J.P."/>
            <person name="Herman A."/>
            <person name="Mangelson H."/>
            <person name="Liachko I."/>
            <person name="Sullivan S."/>
            <person name="Sone E.D."/>
            <person name="Koren S."/>
            <person name="Silverstein K.A.T."/>
            <person name="Beckman K.B."/>
            <person name="Gohl D.M."/>
        </authorList>
    </citation>
    <scope>NUCLEOTIDE SEQUENCE</scope>
    <source>
        <strain evidence="10">Duluth1</strain>
        <tissue evidence="10">Whole animal</tissue>
    </source>
</reference>
<comment type="similarity">
    <text evidence="2">Belongs to the peptidase C19 family. USP10 subfamily.</text>
</comment>
<dbReference type="GO" id="GO:0006508">
    <property type="term" value="P:proteolysis"/>
    <property type="evidence" value="ECO:0007669"/>
    <property type="project" value="UniProtKB-KW"/>
</dbReference>
<evidence type="ECO:0000256" key="5">
    <source>
        <dbReference type="ARBA" id="ARBA00022786"/>
    </source>
</evidence>
<reference evidence="10" key="2">
    <citation type="submission" date="2020-11" db="EMBL/GenBank/DDBJ databases">
        <authorList>
            <person name="McCartney M.A."/>
            <person name="Auch B."/>
            <person name="Kono T."/>
            <person name="Mallez S."/>
            <person name="Becker A."/>
            <person name="Gohl D.M."/>
            <person name="Silverstein K.A.T."/>
            <person name="Koren S."/>
            <person name="Bechman K.B."/>
            <person name="Herman A."/>
            <person name="Abrahante J.E."/>
            <person name="Garbe J."/>
        </authorList>
    </citation>
    <scope>NUCLEOTIDE SEQUENCE</scope>
    <source>
        <strain evidence="10">Duluth1</strain>
        <tissue evidence="10">Whole animal</tissue>
    </source>
</reference>
<keyword evidence="11" id="KW-1185">Reference proteome</keyword>
<feature type="domain" description="USP" evidence="9">
    <location>
        <begin position="298"/>
        <end position="771"/>
    </location>
</feature>
<dbReference type="GO" id="GO:0016579">
    <property type="term" value="P:protein deubiquitination"/>
    <property type="evidence" value="ECO:0007669"/>
    <property type="project" value="InterPro"/>
</dbReference>
<evidence type="ECO:0000313" key="11">
    <source>
        <dbReference type="Proteomes" id="UP000828390"/>
    </source>
</evidence>
<keyword evidence="4" id="KW-0645">Protease</keyword>
<dbReference type="GO" id="GO:0004843">
    <property type="term" value="F:cysteine-type deubiquitinase activity"/>
    <property type="evidence" value="ECO:0007669"/>
    <property type="project" value="UniProtKB-EC"/>
</dbReference>
<name>A0A9D4NEK2_DREPO</name>
<evidence type="ECO:0000259" key="9">
    <source>
        <dbReference type="PROSITE" id="PS50235"/>
    </source>
</evidence>
<comment type="catalytic activity">
    <reaction evidence="1">
        <text>Thiol-dependent hydrolysis of ester, thioester, amide, peptide and isopeptide bonds formed by the C-terminal Gly of ubiquitin (a 76-residue protein attached to proteins as an intracellular targeting signal).</text>
        <dbReference type="EC" id="3.4.19.12"/>
    </reaction>
</comment>
<dbReference type="PROSITE" id="PS50235">
    <property type="entry name" value="USP_3"/>
    <property type="match status" value="1"/>
</dbReference>
<dbReference type="EC" id="3.4.19.12" evidence="3"/>
<evidence type="ECO:0000256" key="8">
    <source>
        <dbReference type="SAM" id="MobiDB-lite"/>
    </source>
</evidence>
<evidence type="ECO:0000256" key="2">
    <source>
        <dbReference type="ARBA" id="ARBA00005427"/>
    </source>
</evidence>
<keyword evidence="7" id="KW-0788">Thiol protease</keyword>
<evidence type="ECO:0000256" key="3">
    <source>
        <dbReference type="ARBA" id="ARBA00012759"/>
    </source>
</evidence>
<dbReference type="InterPro" id="IPR038765">
    <property type="entry name" value="Papain-like_cys_pep_sf"/>
</dbReference>
<keyword evidence="6" id="KW-0378">Hydrolase</keyword>
<comment type="caution">
    <text evidence="10">The sequence shown here is derived from an EMBL/GenBank/DDBJ whole genome shotgun (WGS) entry which is preliminary data.</text>
</comment>
<feature type="compositionally biased region" description="Polar residues" evidence="8">
    <location>
        <begin position="214"/>
        <end position="238"/>
    </location>
</feature>
<dbReference type="InterPro" id="IPR028889">
    <property type="entry name" value="USP"/>
</dbReference>
<dbReference type="PANTHER" id="PTHR24006">
    <property type="entry name" value="UBIQUITIN CARBOXYL-TERMINAL HYDROLASE"/>
    <property type="match status" value="1"/>
</dbReference>
<sequence>MLWLFGAIYKFLVDSIVDFVFFVLVDAVAKTPLKEARTEEEKRTIWLMESLALGVVCLLIYMLDHTPYVGLTLTLTTLMYTQLAGKIKIRTWWRNLFERWEEHQHHTENVQLINEKQKCMEMWRKISMPAPVSKPVLNRLTDFITRKSEAKMNAPVNPVFSMNKMFVPPYPAPETQQNVGGMNPSVGAINNPGMSVSPDFLQNNTEKPKAFEPPSSQNYESSPAFSSTPNSKASIFQPDSSPIRPVSSWLGRADLKRRPLRTFESRESPQYSFSNTQSNIRNRFMSAFGYKDKSQKPAGLRNEGQNLCFLNCVIQCLSRTPGLVDKLYWEINHEQDCSATESAMISALTELMDQCKKMQADGVLDPTQFRAAVAQLNSGLVVAPTVRQYQQDTAEFFMWLMESLHNALKKTPNKDVEADSNLVMLKFIYGDLSDRRISDLKKACRREIDSANGLNNDSYAEPIQRLSDLEWLTYKQSNHSVVDNLFTGQLVEAYHCLIDNHLTVTTQTFNILPVPIVCPRDLSGLVHVEDCFTKFCNVEHLAGTEGFQCGHCNKTNSVANHCPPSGHQKNLRSKVVQSSQGSVDSAFHSTLLSNSSCMSPIPRPDGLNDSGFHDNVFRTSTPVGEGSRFVFPSRSIREIERRCLLRQLPECLVIQLMRFSYNQFTQQSRKINSAVSIPVKGLDLTSIVYDNVTNREDMSPGQRVKKYDLYGVCVHLGAESTNFGHYICYCLSENGIWYKFDDELVWEVNIDYEMTTREIRENAYLLFYKRAKDE</sequence>
<dbReference type="PROSITE" id="PS00973">
    <property type="entry name" value="USP_2"/>
    <property type="match status" value="1"/>
</dbReference>
<evidence type="ECO:0000256" key="7">
    <source>
        <dbReference type="ARBA" id="ARBA00022807"/>
    </source>
</evidence>
<keyword evidence="5" id="KW-0833">Ubl conjugation pathway</keyword>